<name>A0A6I2UD52_9FIRM</name>
<reference evidence="1 2" key="1">
    <citation type="submission" date="2019-08" db="EMBL/GenBank/DDBJ databases">
        <title>In-depth cultivation of the pig gut microbiome towards novel bacterial diversity and tailored functional studies.</title>
        <authorList>
            <person name="Wylensek D."/>
            <person name="Hitch T.C.A."/>
            <person name="Clavel T."/>
        </authorList>
    </citation>
    <scope>NUCLEOTIDE SEQUENCE [LARGE SCALE GENOMIC DNA]</scope>
    <source>
        <strain evidence="1 2">WCA-693-APC-5D-A</strain>
    </source>
</reference>
<protein>
    <submittedName>
        <fullName evidence="1">Uncharacterized protein</fullName>
    </submittedName>
</protein>
<proteinExistence type="predicted"/>
<dbReference type="GeneID" id="96777692"/>
<dbReference type="AlphaFoldDB" id="A0A6I2UD52"/>
<dbReference type="Proteomes" id="UP000433181">
    <property type="component" value="Unassembled WGS sequence"/>
</dbReference>
<dbReference type="RefSeq" id="WP_154405654.1">
    <property type="nucleotide sequence ID" value="NZ_VUNR01000003.1"/>
</dbReference>
<keyword evidence="2" id="KW-1185">Reference proteome</keyword>
<accession>A0A6I2UD52</accession>
<evidence type="ECO:0000313" key="2">
    <source>
        <dbReference type="Proteomes" id="UP000433181"/>
    </source>
</evidence>
<organism evidence="1 2">
    <name type="scientific">Anaerovibrio slackiae</name>
    <dbReference type="NCBI Taxonomy" id="2652309"/>
    <lineage>
        <taxon>Bacteria</taxon>
        <taxon>Bacillati</taxon>
        <taxon>Bacillota</taxon>
        <taxon>Negativicutes</taxon>
        <taxon>Selenomonadales</taxon>
        <taxon>Selenomonadaceae</taxon>
        <taxon>Anaerovibrio</taxon>
    </lineage>
</organism>
<sequence>MHNMCRTPGIVNADYVIVQDENIKAQFEQHDPDGKPLEGKFLAIGSPKFDKVLTWRLLSVPCFISKK</sequence>
<gene>
    <name evidence="1" type="ORF">FYJ84_02060</name>
</gene>
<evidence type="ECO:0000313" key="1">
    <source>
        <dbReference type="EMBL" id="MSU07775.1"/>
    </source>
</evidence>
<dbReference type="EMBL" id="VUNR01000003">
    <property type="protein sequence ID" value="MSU07775.1"/>
    <property type="molecule type" value="Genomic_DNA"/>
</dbReference>
<comment type="caution">
    <text evidence="1">The sequence shown here is derived from an EMBL/GenBank/DDBJ whole genome shotgun (WGS) entry which is preliminary data.</text>
</comment>